<accession>A0A9X2W0R0</accession>
<protein>
    <submittedName>
        <fullName evidence="2">GNAT family N-acetyltransferase</fullName>
    </submittedName>
</protein>
<reference evidence="2" key="1">
    <citation type="submission" date="2022-09" db="EMBL/GenBank/DDBJ databases">
        <title>The genome sequence of Tsuneonella sp. YG55.</title>
        <authorList>
            <person name="Liu Y."/>
        </authorList>
    </citation>
    <scope>NUCLEOTIDE SEQUENCE</scope>
    <source>
        <strain evidence="2">YG55</strain>
    </source>
</reference>
<dbReference type="SUPFAM" id="SSF55729">
    <property type="entry name" value="Acyl-CoA N-acyltransferases (Nat)"/>
    <property type="match status" value="1"/>
</dbReference>
<organism evidence="2 3">
    <name type="scientific">Tsuneonella litorea</name>
    <dbReference type="NCBI Taxonomy" id="2976475"/>
    <lineage>
        <taxon>Bacteria</taxon>
        <taxon>Pseudomonadati</taxon>
        <taxon>Pseudomonadota</taxon>
        <taxon>Alphaproteobacteria</taxon>
        <taxon>Sphingomonadales</taxon>
        <taxon>Erythrobacteraceae</taxon>
        <taxon>Tsuneonella</taxon>
    </lineage>
</organism>
<proteinExistence type="predicted"/>
<evidence type="ECO:0000313" key="2">
    <source>
        <dbReference type="EMBL" id="MCT2558758.1"/>
    </source>
</evidence>
<comment type="caution">
    <text evidence="2">The sequence shown here is derived from an EMBL/GenBank/DDBJ whole genome shotgun (WGS) entry which is preliminary data.</text>
</comment>
<dbReference type="Pfam" id="PF13480">
    <property type="entry name" value="Acetyltransf_6"/>
    <property type="match status" value="1"/>
</dbReference>
<dbReference type="RefSeq" id="WP_259961630.1">
    <property type="nucleotide sequence ID" value="NZ_JAOAMV010000003.1"/>
</dbReference>
<dbReference type="Gene3D" id="3.40.630.30">
    <property type="match status" value="1"/>
</dbReference>
<dbReference type="Proteomes" id="UP001142648">
    <property type="component" value="Unassembled WGS sequence"/>
</dbReference>
<evidence type="ECO:0000259" key="1">
    <source>
        <dbReference type="Pfam" id="PF13480"/>
    </source>
</evidence>
<feature type="domain" description="BioF2-like acetyltransferase" evidence="1">
    <location>
        <begin position="160"/>
        <end position="288"/>
    </location>
</feature>
<evidence type="ECO:0000313" key="3">
    <source>
        <dbReference type="Proteomes" id="UP001142648"/>
    </source>
</evidence>
<dbReference type="InterPro" id="IPR038740">
    <property type="entry name" value="BioF2-like_GNAT_dom"/>
</dbReference>
<sequence length="326" mass="36357">MVTPKGEMASSAVSYHGTVNVLQAAVADCGPFDRAEWFALLAEAGQEPLVAQAGDVSLMLTLANGRIEPLRNWYAFTWRPHGDNPVLLAAIAQALRSRAHRVTLWPVPDEDGSATRLSQAFRTAGWRVSVEHCDRNHVLAVSGRSFAEYWAGRPGPMRTTLKRKAKKVSVSIHDRFDTAAWADYESIYAESWKPEEGDPVLLRRFAEAEGATGRIRLGVAHAPDGEPVAAQFWTVENGTAYIHKLAHRESARPLSAGTTLSAALFERVIDRDRVDLIDFGTGDDAYKRDWMEIDRPRYRIDCLDPRQPRAWPALAKRMLARAMRGR</sequence>
<dbReference type="InterPro" id="IPR016181">
    <property type="entry name" value="Acyl_CoA_acyltransferase"/>
</dbReference>
<name>A0A9X2W0R0_9SPHN</name>
<dbReference type="EMBL" id="JAOAMV010000003">
    <property type="protein sequence ID" value="MCT2558758.1"/>
    <property type="molecule type" value="Genomic_DNA"/>
</dbReference>
<gene>
    <name evidence="2" type="ORF">N0B51_07170</name>
</gene>
<dbReference type="AlphaFoldDB" id="A0A9X2W0R0"/>
<keyword evidence="3" id="KW-1185">Reference proteome</keyword>